<sequence length="265" mass="29234">MTPIKEISTNRESKEEDESEVVDEAVRSAGLTAAIYFSVHADNEDEAPISGVSLPPPCATLRDAGTIGHWRFGTSVLTTWPPFFSSFSTFVLIHGCRPKVNYEVRSTKRSHFVLQEHCFPRIANIGVLLLHQVSCTYFVAFEEVLLDVTALVACSQPSCASIGTLEIEHKLFVIDSLYAKGCWKIGTSWEDVVLIEESKSESKVTVVTVLLRKGLDITWVTHQFEVVPSSQSVANVAILLSNDTRSAVTNDVSSRFKLQVQLKGS</sequence>
<reference evidence="2" key="2">
    <citation type="submission" date="2022-01" db="EMBL/GenBank/DDBJ databases">
        <authorList>
            <person name="Yamashiro T."/>
            <person name="Shiraishi A."/>
            <person name="Satake H."/>
            <person name="Nakayama K."/>
        </authorList>
    </citation>
    <scope>NUCLEOTIDE SEQUENCE</scope>
</reference>
<protein>
    <submittedName>
        <fullName evidence="2">Uncharacterized protein</fullName>
    </submittedName>
</protein>
<keyword evidence="3" id="KW-1185">Reference proteome</keyword>
<gene>
    <name evidence="2" type="ORF">Tco_0951061</name>
</gene>
<comment type="caution">
    <text evidence="2">The sequence shown here is derived from an EMBL/GenBank/DDBJ whole genome shotgun (WGS) entry which is preliminary data.</text>
</comment>
<organism evidence="2 3">
    <name type="scientific">Tanacetum coccineum</name>
    <dbReference type="NCBI Taxonomy" id="301880"/>
    <lineage>
        <taxon>Eukaryota</taxon>
        <taxon>Viridiplantae</taxon>
        <taxon>Streptophyta</taxon>
        <taxon>Embryophyta</taxon>
        <taxon>Tracheophyta</taxon>
        <taxon>Spermatophyta</taxon>
        <taxon>Magnoliopsida</taxon>
        <taxon>eudicotyledons</taxon>
        <taxon>Gunneridae</taxon>
        <taxon>Pentapetalae</taxon>
        <taxon>asterids</taxon>
        <taxon>campanulids</taxon>
        <taxon>Asterales</taxon>
        <taxon>Asteraceae</taxon>
        <taxon>Asteroideae</taxon>
        <taxon>Anthemideae</taxon>
        <taxon>Anthemidinae</taxon>
        <taxon>Tanacetum</taxon>
    </lineage>
</organism>
<name>A0ABQ5DVT9_9ASTR</name>
<dbReference type="Proteomes" id="UP001151760">
    <property type="component" value="Unassembled WGS sequence"/>
</dbReference>
<dbReference type="EMBL" id="BQNB010015638">
    <property type="protein sequence ID" value="GJT42346.1"/>
    <property type="molecule type" value="Genomic_DNA"/>
</dbReference>
<feature type="region of interest" description="Disordered" evidence="1">
    <location>
        <begin position="1"/>
        <end position="21"/>
    </location>
</feature>
<evidence type="ECO:0000256" key="1">
    <source>
        <dbReference type="SAM" id="MobiDB-lite"/>
    </source>
</evidence>
<proteinExistence type="predicted"/>
<evidence type="ECO:0000313" key="2">
    <source>
        <dbReference type="EMBL" id="GJT42346.1"/>
    </source>
</evidence>
<accession>A0ABQ5DVT9</accession>
<reference evidence="2" key="1">
    <citation type="journal article" date="2022" name="Int. J. Mol. Sci.">
        <title>Draft Genome of Tanacetum Coccineum: Genomic Comparison of Closely Related Tanacetum-Family Plants.</title>
        <authorList>
            <person name="Yamashiro T."/>
            <person name="Shiraishi A."/>
            <person name="Nakayama K."/>
            <person name="Satake H."/>
        </authorList>
    </citation>
    <scope>NUCLEOTIDE SEQUENCE</scope>
</reference>
<evidence type="ECO:0000313" key="3">
    <source>
        <dbReference type="Proteomes" id="UP001151760"/>
    </source>
</evidence>